<dbReference type="SUPFAM" id="SSF55729">
    <property type="entry name" value="Acyl-CoA N-acyltransferases (Nat)"/>
    <property type="match status" value="1"/>
</dbReference>
<sequence length="157" mass="18192">MAFSFRTIDVTRDLSTCIDFRKDSFRVSFGSEKGFNLGEYVKLLTERTVQFPWGYVMVEENGDTVGQMEIFTRDHEERLIGFVSLYYLVPSIRGQGKGAQLSDYAEHCFRNQGVTEYHLRVSPANLRAVRFYQKCGLIKLQEEGSDHTVWRMGKKLI</sequence>
<dbReference type="InterPro" id="IPR016181">
    <property type="entry name" value="Acyl_CoA_acyltransferase"/>
</dbReference>
<protein>
    <recommendedName>
        <fullName evidence="1">N-acetyltransferase domain-containing protein</fullName>
    </recommendedName>
</protein>
<name>A0ABN5H467_9FIRM</name>
<gene>
    <name evidence="2" type="ORF">BXT84_09240</name>
</gene>
<dbReference type="PROSITE" id="PS51186">
    <property type="entry name" value="GNAT"/>
    <property type="match status" value="1"/>
</dbReference>
<proteinExistence type="predicted"/>
<dbReference type="Proteomes" id="UP000325292">
    <property type="component" value="Chromosome"/>
</dbReference>
<dbReference type="Gene3D" id="3.40.630.30">
    <property type="match status" value="1"/>
</dbReference>
<dbReference type="Pfam" id="PF00583">
    <property type="entry name" value="Acetyltransf_1"/>
    <property type="match status" value="1"/>
</dbReference>
<evidence type="ECO:0000313" key="2">
    <source>
        <dbReference type="EMBL" id="AUW95505.1"/>
    </source>
</evidence>
<dbReference type="EMBL" id="CP019454">
    <property type="protein sequence ID" value="AUW95505.1"/>
    <property type="molecule type" value="Genomic_DNA"/>
</dbReference>
<evidence type="ECO:0000259" key="1">
    <source>
        <dbReference type="PROSITE" id="PS51186"/>
    </source>
</evidence>
<organism evidence="2 3">
    <name type="scientific">Sulfobacillus thermotolerans</name>
    <dbReference type="NCBI Taxonomy" id="338644"/>
    <lineage>
        <taxon>Bacteria</taxon>
        <taxon>Bacillati</taxon>
        <taxon>Bacillota</taxon>
        <taxon>Clostridia</taxon>
        <taxon>Eubacteriales</taxon>
        <taxon>Clostridiales Family XVII. Incertae Sedis</taxon>
        <taxon>Sulfobacillus</taxon>
    </lineage>
</organism>
<evidence type="ECO:0000313" key="3">
    <source>
        <dbReference type="Proteomes" id="UP000325292"/>
    </source>
</evidence>
<dbReference type="InterPro" id="IPR000182">
    <property type="entry name" value="GNAT_dom"/>
</dbReference>
<reference evidence="2 3" key="1">
    <citation type="journal article" date="2019" name="Sci. Rep.">
        <title>Sulfobacillus thermotolerans: new insights into resistance and metabolic capacities of acidophilic chemolithotrophs.</title>
        <authorList>
            <person name="Panyushkina A.E."/>
            <person name="Babenko V.V."/>
            <person name="Nikitina A.S."/>
            <person name="Selezneva O.V."/>
            <person name="Tsaplina I.A."/>
            <person name="Letarova M.A."/>
            <person name="Kostryukova E.S."/>
            <person name="Letarov A.V."/>
        </authorList>
    </citation>
    <scope>NUCLEOTIDE SEQUENCE [LARGE SCALE GENOMIC DNA]</scope>
    <source>
        <strain evidence="2 3">Kr1</strain>
    </source>
</reference>
<feature type="domain" description="N-acetyltransferase" evidence="1">
    <location>
        <begin position="3"/>
        <end position="157"/>
    </location>
</feature>
<keyword evidence="3" id="KW-1185">Reference proteome</keyword>
<accession>A0ABN5H467</accession>